<dbReference type="Proteomes" id="UP001595976">
    <property type="component" value="Unassembled WGS sequence"/>
</dbReference>
<dbReference type="InterPro" id="IPR006680">
    <property type="entry name" value="Amidohydro-rel"/>
</dbReference>
<dbReference type="EMBL" id="JBHSLI010000009">
    <property type="protein sequence ID" value="MFC5295182.1"/>
    <property type="molecule type" value="Genomic_DNA"/>
</dbReference>
<accession>A0ABW0F6S5</accession>
<gene>
    <name evidence="5" type="ORF">ACFPK2_19495</name>
</gene>
<organism evidence="5 6">
    <name type="scientific">Bosea minatitlanensis</name>
    <dbReference type="NCBI Taxonomy" id="128782"/>
    <lineage>
        <taxon>Bacteria</taxon>
        <taxon>Pseudomonadati</taxon>
        <taxon>Pseudomonadota</taxon>
        <taxon>Alphaproteobacteria</taxon>
        <taxon>Hyphomicrobiales</taxon>
        <taxon>Boseaceae</taxon>
        <taxon>Bosea</taxon>
    </lineage>
</organism>
<dbReference type="SUPFAM" id="SSF51556">
    <property type="entry name" value="Metallo-dependent hydrolases"/>
    <property type="match status" value="1"/>
</dbReference>
<feature type="domain" description="Amidohydrolase-related" evidence="4">
    <location>
        <begin position="58"/>
        <end position="427"/>
    </location>
</feature>
<dbReference type="Gene3D" id="3.20.20.140">
    <property type="entry name" value="Metal-dependent hydrolases"/>
    <property type="match status" value="1"/>
</dbReference>
<proteinExistence type="inferred from homology"/>
<reference evidence="6" key="1">
    <citation type="journal article" date="2019" name="Int. J. Syst. Evol. Microbiol.">
        <title>The Global Catalogue of Microorganisms (GCM) 10K type strain sequencing project: providing services to taxonomists for standard genome sequencing and annotation.</title>
        <authorList>
            <consortium name="The Broad Institute Genomics Platform"/>
            <consortium name="The Broad Institute Genome Sequencing Center for Infectious Disease"/>
            <person name="Wu L."/>
            <person name="Ma J."/>
        </authorList>
    </citation>
    <scope>NUCLEOTIDE SEQUENCE [LARGE SCALE GENOMIC DNA]</scope>
    <source>
        <strain evidence="6">CGMCC 1.15643</strain>
    </source>
</reference>
<dbReference type="PANTHER" id="PTHR43794:SF11">
    <property type="entry name" value="AMIDOHYDROLASE-RELATED DOMAIN-CONTAINING PROTEIN"/>
    <property type="match status" value="1"/>
</dbReference>
<protein>
    <submittedName>
        <fullName evidence="5">Amidohydrolase family protein</fullName>
    </submittedName>
</protein>
<dbReference type="RefSeq" id="WP_158444853.1">
    <property type="nucleotide sequence ID" value="NZ_JAOAOS010000010.1"/>
</dbReference>
<evidence type="ECO:0000256" key="3">
    <source>
        <dbReference type="SAM" id="MobiDB-lite"/>
    </source>
</evidence>
<dbReference type="PANTHER" id="PTHR43794">
    <property type="entry name" value="AMINOHYDROLASE SSNA-RELATED"/>
    <property type="match status" value="1"/>
</dbReference>
<keyword evidence="6" id="KW-1185">Reference proteome</keyword>
<feature type="region of interest" description="Disordered" evidence="3">
    <location>
        <begin position="450"/>
        <end position="477"/>
    </location>
</feature>
<comment type="similarity">
    <text evidence="1">Belongs to the metallo-dependent hydrolases superfamily. ATZ/TRZ family.</text>
</comment>
<dbReference type="InterPro" id="IPR011059">
    <property type="entry name" value="Metal-dep_hydrolase_composite"/>
</dbReference>
<evidence type="ECO:0000313" key="6">
    <source>
        <dbReference type="Proteomes" id="UP001595976"/>
    </source>
</evidence>
<evidence type="ECO:0000256" key="2">
    <source>
        <dbReference type="ARBA" id="ARBA00022801"/>
    </source>
</evidence>
<dbReference type="Pfam" id="PF01979">
    <property type="entry name" value="Amidohydro_1"/>
    <property type="match status" value="1"/>
</dbReference>
<evidence type="ECO:0000259" key="4">
    <source>
        <dbReference type="Pfam" id="PF01979"/>
    </source>
</evidence>
<comment type="caution">
    <text evidence="5">The sequence shown here is derived from an EMBL/GenBank/DDBJ whole genome shotgun (WGS) entry which is preliminary data.</text>
</comment>
<dbReference type="InterPro" id="IPR050287">
    <property type="entry name" value="MTA/SAH_deaminase"/>
</dbReference>
<sequence length="477" mass="52389">MTITVIKNADVVVAWDAAAARHVYLTGGDVAFADGTIRFVGKRYDGPADETVDGRGRMVMPGLVNIHSHPSSEPLNKGFLDELGSPALYNSSLYEFMPILRADAETVPDCVQVAYSELLLSGVTTLADLSVAHPAWLDLAAESGLRVCVSPMFRSARWYTKNGHVVEYEWDEKAGQAAMAQAFDLIEQAENHPSGRLFGMVCPAQIDTCSEGLIKESHAEARRRNLPWQIHAAQSTVEFHEITRRHGVSPIQWLEKLGVLGGTSIIGHAIFLDDYPRVGWHSRRDLALLAETGTRVAHCPTVFLRRGIALDDFGRYRRAGVRIGLGTDTYPHNMLEEMRHAGYVARLMAQSPRTLTTTDLFEAATTAGAAALGRDDIGRLEAGTKADLVLVDLDHPMMQPHRDPVRSLVYAAAERAVDRVYVDGRLVVRDGTVLTMDYPAAARRLHAGQKRTEAAAPGHDWAHRPVTDYSPLTFPQG</sequence>
<evidence type="ECO:0000313" key="5">
    <source>
        <dbReference type="EMBL" id="MFC5295182.1"/>
    </source>
</evidence>
<keyword evidence="2" id="KW-0378">Hydrolase</keyword>
<dbReference type="Gene3D" id="2.30.40.10">
    <property type="entry name" value="Urease, subunit C, domain 1"/>
    <property type="match status" value="1"/>
</dbReference>
<dbReference type="InterPro" id="IPR032466">
    <property type="entry name" value="Metal_Hydrolase"/>
</dbReference>
<evidence type="ECO:0000256" key="1">
    <source>
        <dbReference type="ARBA" id="ARBA00006745"/>
    </source>
</evidence>
<name>A0ABW0F6S5_9HYPH</name>
<dbReference type="SUPFAM" id="SSF51338">
    <property type="entry name" value="Composite domain of metallo-dependent hydrolases"/>
    <property type="match status" value="1"/>
</dbReference>